<reference evidence="3" key="1">
    <citation type="submission" date="2022-10" db="EMBL/GenBank/DDBJ databases">
        <title>Genome assembly of Pristionchus species.</title>
        <authorList>
            <person name="Yoshida K."/>
            <person name="Sommer R.J."/>
        </authorList>
    </citation>
    <scope>NUCLEOTIDE SEQUENCE [LARGE SCALE GENOMIC DNA]</scope>
    <source>
        <strain evidence="3">RS5460</strain>
    </source>
</reference>
<dbReference type="Pfam" id="PF17351">
    <property type="entry name" value="DUF5380"/>
    <property type="match status" value="1"/>
</dbReference>
<name>A0AAN5IDJ0_9BILA</name>
<dbReference type="InterPro" id="IPR020376">
    <property type="entry name" value="Uncharacterised_F46C5.1"/>
</dbReference>
<dbReference type="AlphaFoldDB" id="A0AAN5IDJ0"/>
<feature type="chain" id="PRO_5042912651" evidence="1">
    <location>
        <begin position="21"/>
        <end position="116"/>
    </location>
</feature>
<protein>
    <submittedName>
        <fullName evidence="2">Uncharacterized protein</fullName>
    </submittedName>
</protein>
<keyword evidence="1" id="KW-0732">Signal</keyword>
<accession>A0AAN5IDJ0</accession>
<feature type="signal peptide" evidence="1">
    <location>
        <begin position="1"/>
        <end position="20"/>
    </location>
</feature>
<dbReference type="Proteomes" id="UP001328107">
    <property type="component" value="Unassembled WGS sequence"/>
</dbReference>
<comment type="caution">
    <text evidence="2">The sequence shown here is derived from an EMBL/GenBank/DDBJ whole genome shotgun (WGS) entry which is preliminary data.</text>
</comment>
<sequence length="116" mass="13074">MQPSNTSLALLLILIPVILTSPLNDLYKRAVERREAVHQVLEDKLMKLIQSSVPNGINALLPALSEYETFKQSPKANFIHDGKGKLHFRQFRRINLNEAMSSRSGIESLSYPVSTK</sequence>
<proteinExistence type="predicted"/>
<evidence type="ECO:0000256" key="1">
    <source>
        <dbReference type="SAM" id="SignalP"/>
    </source>
</evidence>
<evidence type="ECO:0000313" key="2">
    <source>
        <dbReference type="EMBL" id="GMR62338.1"/>
    </source>
</evidence>
<gene>
    <name evidence="2" type="ORF">PMAYCL1PPCAC_32533</name>
</gene>
<evidence type="ECO:0000313" key="3">
    <source>
        <dbReference type="Proteomes" id="UP001328107"/>
    </source>
</evidence>
<keyword evidence="3" id="KW-1185">Reference proteome</keyword>
<dbReference type="EMBL" id="BTRK01000006">
    <property type="protein sequence ID" value="GMR62338.1"/>
    <property type="molecule type" value="Genomic_DNA"/>
</dbReference>
<organism evidence="2 3">
    <name type="scientific">Pristionchus mayeri</name>
    <dbReference type="NCBI Taxonomy" id="1317129"/>
    <lineage>
        <taxon>Eukaryota</taxon>
        <taxon>Metazoa</taxon>
        <taxon>Ecdysozoa</taxon>
        <taxon>Nematoda</taxon>
        <taxon>Chromadorea</taxon>
        <taxon>Rhabditida</taxon>
        <taxon>Rhabditina</taxon>
        <taxon>Diplogasteromorpha</taxon>
        <taxon>Diplogasteroidea</taxon>
        <taxon>Neodiplogasteridae</taxon>
        <taxon>Pristionchus</taxon>
    </lineage>
</organism>